<dbReference type="Gene3D" id="3.40.1440.10">
    <property type="entry name" value="GIY-YIG endonuclease"/>
    <property type="match status" value="1"/>
</dbReference>
<geneLocation type="mitochondrion" evidence="6"/>
<dbReference type="RefSeq" id="YP_009741071.1">
    <property type="nucleotide sequence ID" value="NC_046566.1"/>
</dbReference>
<keyword evidence="3 6" id="KW-0255">Endonuclease</keyword>
<dbReference type="Pfam" id="PF01541">
    <property type="entry name" value="GIY-YIG"/>
    <property type="match status" value="1"/>
</dbReference>
<dbReference type="InterPro" id="IPR035901">
    <property type="entry name" value="GIY-YIG_endonuc_sf"/>
</dbReference>
<dbReference type="NCBIfam" id="TIGR01453">
    <property type="entry name" value="grpIintron_endo"/>
    <property type="match status" value="1"/>
</dbReference>
<dbReference type="InterPro" id="IPR010896">
    <property type="entry name" value="NUMOD1"/>
</dbReference>
<gene>
    <name evidence="6" type="primary">iorf332</name>
</gene>
<keyword evidence="2" id="KW-0540">Nuclease</keyword>
<evidence type="ECO:0000256" key="1">
    <source>
        <dbReference type="ARBA" id="ARBA00010045"/>
    </source>
</evidence>
<feature type="domain" description="GIY-YIG" evidence="5">
    <location>
        <begin position="94"/>
        <end position="197"/>
    </location>
</feature>
<accession>A0A6G6B0Z0</accession>
<dbReference type="GO" id="GO:0004519">
    <property type="term" value="F:endonuclease activity"/>
    <property type="evidence" value="ECO:0007669"/>
    <property type="project" value="UniProtKB-KW"/>
</dbReference>
<dbReference type="SMART" id="SM00497">
    <property type="entry name" value="IENR1"/>
    <property type="match status" value="1"/>
</dbReference>
<dbReference type="InterPro" id="IPR003611">
    <property type="entry name" value="NUMOD3"/>
</dbReference>
<protein>
    <submittedName>
        <fullName evidence="6">GIY-YIG endonuclease</fullName>
    </submittedName>
</protein>
<dbReference type="EMBL" id="MT036635">
    <property type="protein sequence ID" value="QID41655.1"/>
    <property type="molecule type" value="Genomic_DNA"/>
</dbReference>
<name>A0A6G6B0Z0_FUSPS</name>
<dbReference type="AlphaFoldDB" id="A0A6G6B0Z0"/>
<dbReference type="InterPro" id="IPR000305">
    <property type="entry name" value="GIY-YIG_endonuc"/>
</dbReference>
<evidence type="ECO:0000259" key="5">
    <source>
        <dbReference type="PROSITE" id="PS50164"/>
    </source>
</evidence>
<dbReference type="Pfam" id="PF07453">
    <property type="entry name" value="NUMOD1"/>
    <property type="match status" value="1"/>
</dbReference>
<organism evidence="6">
    <name type="scientific">Fusarium pseudograminearum</name>
    <name type="common">Wheat and barley crown-rot fungus</name>
    <dbReference type="NCBI Taxonomy" id="101028"/>
    <lineage>
        <taxon>Eukaryota</taxon>
        <taxon>Fungi</taxon>
        <taxon>Dikarya</taxon>
        <taxon>Ascomycota</taxon>
        <taxon>Pezizomycotina</taxon>
        <taxon>Sordariomycetes</taxon>
        <taxon>Hypocreomycetidae</taxon>
        <taxon>Hypocreales</taxon>
        <taxon>Nectriaceae</taxon>
        <taxon>Fusarium</taxon>
    </lineage>
</organism>
<evidence type="ECO:0000256" key="3">
    <source>
        <dbReference type="ARBA" id="ARBA00022759"/>
    </source>
</evidence>
<dbReference type="SUPFAM" id="SSF64496">
    <property type="entry name" value="DNA-binding domain of intron-encoded endonucleases"/>
    <property type="match status" value="1"/>
</dbReference>
<dbReference type="InterPro" id="IPR003647">
    <property type="entry name" value="Intron_nuc_1_rpt"/>
</dbReference>
<sequence>MRYSPDLYENIRLINSKLLPSRVKSPEAICMCNYTNKYLFSSQQGGTLKITKRFYSDASSPSINIPTVNPTPVLVIRTLHDKGYVDSYKEILKNKGGIYSFINTVNGKQYIGSAKDFYIRLNEHLNNKKSNLRACWVRRRGTIQKAFDKYGLDKFNWIIYEYFSYETKILSNESLTELGASPTSYIKAWDFSTLYNMKREASSMLGYKHTDEAIQKMIERYKDKTNHPMFGKSHSKKVLELISKPGELNPMFGRIHSDETKKLMAKKRNKYSNGVGIFDLEDNLIKKFDNNVELANYLNISKVTVVVLRTQQAMYLNNELIYKNMYIFKPIN</sequence>
<proteinExistence type="predicted"/>
<reference evidence="6" key="1">
    <citation type="submission" date="2020-02" db="EMBL/GenBank/DDBJ databases">
        <title>Diversity of selfish genetic elements in mitogenomes of closely related Fusaria and its implication for diagnostic purposes.</title>
        <authorList>
            <person name="Kulik T."/>
            <person name="Brankovics B."/>
            <person name="van Diepeningen A.D."/>
            <person name="Bilska K."/>
            <person name="Zelechowski M."/>
            <person name="Myszczynski K."/>
            <person name="Molcan T."/>
            <person name="Stakheev A."/>
            <person name="Stenglein S."/>
            <person name="Beyer M."/>
            <person name="Pasquali M."/>
            <person name="Sawicki J."/>
            <person name="Baturo-Ciesniewska A."/>
        </authorList>
    </citation>
    <scope>NUCLEOTIDE SEQUENCE</scope>
</reference>
<dbReference type="PROSITE" id="PS50164">
    <property type="entry name" value="GIY_YIG"/>
    <property type="match status" value="1"/>
</dbReference>
<dbReference type="SUPFAM" id="SSF82771">
    <property type="entry name" value="GIY-YIG endonuclease"/>
    <property type="match status" value="1"/>
</dbReference>
<dbReference type="GO" id="GO:0016787">
    <property type="term" value="F:hydrolase activity"/>
    <property type="evidence" value="ECO:0007669"/>
    <property type="project" value="UniProtKB-KW"/>
</dbReference>
<dbReference type="GeneID" id="44803817"/>
<evidence type="ECO:0000256" key="2">
    <source>
        <dbReference type="ARBA" id="ARBA00022722"/>
    </source>
</evidence>
<dbReference type="InterPro" id="IPR006350">
    <property type="entry name" value="Intron_endoG1"/>
</dbReference>
<dbReference type="EMBL" id="MT036638">
    <property type="protein sequence ID" value="QID41850.1"/>
    <property type="molecule type" value="Genomic_DNA"/>
</dbReference>
<keyword evidence="6" id="KW-0496">Mitochondrion</keyword>
<evidence type="ECO:0000256" key="4">
    <source>
        <dbReference type="ARBA" id="ARBA00022801"/>
    </source>
</evidence>
<dbReference type="SMART" id="SM00496">
    <property type="entry name" value="IENR2"/>
    <property type="match status" value="3"/>
</dbReference>
<dbReference type="Pfam" id="PF07460">
    <property type="entry name" value="NUMOD3"/>
    <property type="match status" value="2"/>
</dbReference>
<comment type="similarity">
    <text evidence="1">To endonucleases of group I introns of fungi and phage.</text>
</comment>
<keyword evidence="4" id="KW-0378">Hydrolase</keyword>
<evidence type="ECO:0000313" key="6">
    <source>
        <dbReference type="EMBL" id="QID41850.1"/>
    </source>
</evidence>
<dbReference type="EMBL" id="MT036636">
    <property type="protein sequence ID" value="QID41720.1"/>
    <property type="molecule type" value="Genomic_DNA"/>
</dbReference>
<dbReference type="GO" id="GO:0003677">
    <property type="term" value="F:DNA binding"/>
    <property type="evidence" value="ECO:0007669"/>
    <property type="project" value="InterPro"/>
</dbReference>
<dbReference type="EMBL" id="MT036637">
    <property type="protein sequence ID" value="QID41785.1"/>
    <property type="molecule type" value="Genomic_DNA"/>
</dbReference>
<dbReference type="SMART" id="SM00465">
    <property type="entry name" value="GIYc"/>
    <property type="match status" value="1"/>
</dbReference>